<sequence>MAPIASKTRAAAKAEKRARSVTADDTPAPSKKVKLVVNTDDSMVKTSAIYAPSTESSLSSPISDTFSLPSLSSDLTPTSTPVITSFSNSEPALQTSCSIASLPSATVIVPKSQVPPTVVQTQSTVPPNATVSPYITPQLVTILPELPTAIPAGIRSYIDGPLAARLNHINCHSETRDTTYSISKLPFNLQFGKGIGKPSRYVQLNGRQVKVWLLGEVNTVNFGTVDSHPDRVNISIIPLLSRDSMLAFNLLRSLERLELTDSDDGDYSYHEEPIYAGKWMSSNKGSTVSPFLGVYDATTQLVPADISQKFDAYAVKQGDVVLVECAINRYRQKPKEGSANTSYTGWRYWVTQFELNTVHVVLSAPAAVGYSY</sequence>
<dbReference type="AlphaFoldDB" id="A0AAD5VDY5"/>
<organism evidence="2 3">
    <name type="scientific">Meripilus lineatus</name>
    <dbReference type="NCBI Taxonomy" id="2056292"/>
    <lineage>
        <taxon>Eukaryota</taxon>
        <taxon>Fungi</taxon>
        <taxon>Dikarya</taxon>
        <taxon>Basidiomycota</taxon>
        <taxon>Agaricomycotina</taxon>
        <taxon>Agaricomycetes</taxon>
        <taxon>Polyporales</taxon>
        <taxon>Meripilaceae</taxon>
        <taxon>Meripilus</taxon>
    </lineage>
</organism>
<protein>
    <submittedName>
        <fullName evidence="2">Uncharacterized protein</fullName>
    </submittedName>
</protein>
<evidence type="ECO:0000313" key="2">
    <source>
        <dbReference type="EMBL" id="KAJ3488891.1"/>
    </source>
</evidence>
<evidence type="ECO:0000313" key="3">
    <source>
        <dbReference type="Proteomes" id="UP001212997"/>
    </source>
</evidence>
<feature type="compositionally biased region" description="Low complexity" evidence="1">
    <location>
        <begin position="1"/>
        <end position="11"/>
    </location>
</feature>
<keyword evidence="3" id="KW-1185">Reference proteome</keyword>
<proteinExistence type="predicted"/>
<reference evidence="2" key="1">
    <citation type="submission" date="2022-07" db="EMBL/GenBank/DDBJ databases">
        <title>Genome Sequence of Physisporinus lineatus.</title>
        <authorList>
            <person name="Buettner E."/>
        </authorList>
    </citation>
    <scope>NUCLEOTIDE SEQUENCE</scope>
    <source>
        <strain evidence="2">VT162</strain>
    </source>
</reference>
<comment type="caution">
    <text evidence="2">The sequence shown here is derived from an EMBL/GenBank/DDBJ whole genome shotgun (WGS) entry which is preliminary data.</text>
</comment>
<evidence type="ECO:0000256" key="1">
    <source>
        <dbReference type="SAM" id="MobiDB-lite"/>
    </source>
</evidence>
<feature type="region of interest" description="Disordered" evidence="1">
    <location>
        <begin position="1"/>
        <end position="31"/>
    </location>
</feature>
<name>A0AAD5VDY5_9APHY</name>
<dbReference type="EMBL" id="JANAWD010000057">
    <property type="protein sequence ID" value="KAJ3488891.1"/>
    <property type="molecule type" value="Genomic_DNA"/>
</dbReference>
<accession>A0AAD5VDY5</accession>
<dbReference type="Proteomes" id="UP001212997">
    <property type="component" value="Unassembled WGS sequence"/>
</dbReference>
<gene>
    <name evidence="2" type="ORF">NLI96_g2518</name>
</gene>